<name>C7TY64_SCHJA</name>
<proteinExistence type="evidence at transcript level"/>
<feature type="signal peptide" evidence="1">
    <location>
        <begin position="1"/>
        <end position="18"/>
    </location>
</feature>
<feature type="chain" id="PRO_5002984163" evidence="1">
    <location>
        <begin position="19"/>
        <end position="152"/>
    </location>
</feature>
<protein>
    <submittedName>
        <fullName evidence="2">Hypotheticial protein</fullName>
    </submittedName>
</protein>
<reference evidence="2" key="1">
    <citation type="journal article" date="2009" name="Nature">
        <title>The Schistosoma japonicum genome reveals features of host-parasite interplay.</title>
        <authorList>
            <person name="Liu F."/>
            <person name="Zhou Y."/>
            <person name="Wang Z.Q."/>
            <person name="Lu G."/>
            <person name="Zheng H."/>
            <person name="Brindley P.J."/>
            <person name="McManus D.P."/>
            <person name="Blair D."/>
            <person name="Zhang Q.H."/>
            <person name="Zhong Y."/>
            <person name="Wang S."/>
            <person name="Han Z.G."/>
            <person name="Chen Z."/>
        </authorList>
    </citation>
    <scope>NUCLEOTIDE SEQUENCE</scope>
    <source>
        <strain evidence="2">Anhui</strain>
    </source>
</reference>
<evidence type="ECO:0000256" key="1">
    <source>
        <dbReference type="SAM" id="SignalP"/>
    </source>
</evidence>
<reference evidence="2" key="2">
    <citation type="submission" date="2009-03" db="EMBL/GenBank/DDBJ databases">
        <authorList>
            <person name="Gang L."/>
        </authorList>
    </citation>
    <scope>NUCLEOTIDE SEQUENCE</scope>
    <source>
        <strain evidence="2">Anhui</strain>
    </source>
</reference>
<organism evidence="2">
    <name type="scientific">Schistosoma japonicum</name>
    <name type="common">Blood fluke</name>
    <dbReference type="NCBI Taxonomy" id="6182"/>
    <lineage>
        <taxon>Eukaryota</taxon>
        <taxon>Metazoa</taxon>
        <taxon>Spiralia</taxon>
        <taxon>Lophotrochozoa</taxon>
        <taxon>Platyhelminthes</taxon>
        <taxon>Trematoda</taxon>
        <taxon>Digenea</taxon>
        <taxon>Strigeidida</taxon>
        <taxon>Schistosomatoidea</taxon>
        <taxon>Schistosomatidae</taxon>
        <taxon>Schistosoma</taxon>
    </lineage>
</organism>
<evidence type="ECO:0000313" key="2">
    <source>
        <dbReference type="EMBL" id="CAX82540.1"/>
    </source>
</evidence>
<dbReference type="EMBL" id="FN326816">
    <property type="protein sequence ID" value="CAX82540.1"/>
    <property type="molecule type" value="mRNA"/>
</dbReference>
<dbReference type="AlphaFoldDB" id="C7TY64"/>
<accession>C7TY64</accession>
<keyword evidence="1" id="KW-0732">Signal</keyword>
<sequence>MLFTTLLAILCIHSFVYTYKTFDGKNECIKHCENGDNYATRYCGGLCSGNVGAQTFYCYLGCAHNASLESEFLKCIKKCEEKSYLGEKSCNNDCNRISNHREVCSVVCGENDGDMFPICLYNCDQENSNGNQEDFDKCKENCYKMESQRSAK</sequence>